<evidence type="ECO:0000256" key="8">
    <source>
        <dbReference type="ARBA" id="ARBA00049348"/>
    </source>
</evidence>
<sequence>MAENSLPSPCASNPITRACRLLEHAEPTPSLSELAQAVGKSVSQLHRLFKAQLGLTPRQYALAQRAARLRAQLPTARTVTEAMHEAGFASSGRFYAHTDAMLGMTPGRYRAGGAHEQLRVAVAQTPLGALLVASSARGIAAMALGDDPETLLRDLQDRFPRAELLAGDADYEALVAQVVGWMARPGADLGLPLDIRGTAFQQRVWQALRDIPSGHTVSYRELAARIGAPRAVRAVASACAANPLAVVIPCHRVVRSNGELAGYAWGIERKRALLAQEAAASAPGEGDTPA</sequence>
<evidence type="ECO:0000256" key="6">
    <source>
        <dbReference type="ARBA" id="ARBA00023163"/>
    </source>
</evidence>
<name>A0A318KIK8_9NEIS</name>
<dbReference type="GO" id="GO:0043565">
    <property type="term" value="F:sequence-specific DNA binding"/>
    <property type="evidence" value="ECO:0007669"/>
    <property type="project" value="InterPro"/>
</dbReference>
<dbReference type="InterPro" id="IPR036631">
    <property type="entry name" value="MGMT_N_sf"/>
</dbReference>
<dbReference type="InterPro" id="IPR036217">
    <property type="entry name" value="MethylDNA_cys_MeTrfase_DNAb"/>
</dbReference>
<evidence type="ECO:0000256" key="3">
    <source>
        <dbReference type="ARBA" id="ARBA00022679"/>
    </source>
</evidence>
<dbReference type="Gene3D" id="3.30.160.70">
    <property type="entry name" value="Methylated DNA-protein cysteine methyltransferase domain"/>
    <property type="match status" value="1"/>
</dbReference>
<comment type="catalytic activity">
    <reaction evidence="8">
        <text>a 6-O-methyl-2'-deoxyguanosine in DNA + L-cysteinyl-[protein] = S-methyl-L-cysteinyl-[protein] + a 2'-deoxyguanosine in DNA</text>
        <dbReference type="Rhea" id="RHEA:24000"/>
        <dbReference type="Rhea" id="RHEA-COMP:10131"/>
        <dbReference type="Rhea" id="RHEA-COMP:10132"/>
        <dbReference type="Rhea" id="RHEA-COMP:11367"/>
        <dbReference type="Rhea" id="RHEA-COMP:11368"/>
        <dbReference type="ChEBI" id="CHEBI:29950"/>
        <dbReference type="ChEBI" id="CHEBI:82612"/>
        <dbReference type="ChEBI" id="CHEBI:85445"/>
        <dbReference type="ChEBI" id="CHEBI:85448"/>
        <dbReference type="EC" id="2.1.1.63"/>
    </reaction>
</comment>
<dbReference type="Gene3D" id="1.10.10.60">
    <property type="entry name" value="Homeodomain-like"/>
    <property type="match status" value="1"/>
</dbReference>
<dbReference type="SMART" id="SM00342">
    <property type="entry name" value="HTH_ARAC"/>
    <property type="match status" value="1"/>
</dbReference>
<keyword evidence="5" id="KW-0805">Transcription regulation</keyword>
<dbReference type="EMBL" id="QJKI01000016">
    <property type="protein sequence ID" value="PXX77681.1"/>
    <property type="molecule type" value="Genomic_DNA"/>
</dbReference>
<dbReference type="NCBIfam" id="TIGR00589">
    <property type="entry name" value="ogt"/>
    <property type="match status" value="1"/>
</dbReference>
<dbReference type="InterPro" id="IPR001497">
    <property type="entry name" value="MethylDNA_cys_MeTrfase_AS"/>
</dbReference>
<dbReference type="SUPFAM" id="SSF46767">
    <property type="entry name" value="Methylated DNA-protein cysteine methyltransferase, C-terminal domain"/>
    <property type="match status" value="1"/>
</dbReference>
<gene>
    <name evidence="10" type="ORF">DFR34_11662</name>
</gene>
<dbReference type="PROSITE" id="PS00374">
    <property type="entry name" value="MGMT"/>
    <property type="match status" value="1"/>
</dbReference>
<evidence type="ECO:0000256" key="5">
    <source>
        <dbReference type="ARBA" id="ARBA00023015"/>
    </source>
</evidence>
<dbReference type="OrthoDB" id="9811249at2"/>
<dbReference type="Pfam" id="PF12833">
    <property type="entry name" value="HTH_18"/>
    <property type="match status" value="1"/>
</dbReference>
<organism evidence="10 11">
    <name type="scientific">Rivihabitans pingtungensis</name>
    <dbReference type="NCBI Taxonomy" id="1054498"/>
    <lineage>
        <taxon>Bacteria</taxon>
        <taxon>Pseudomonadati</taxon>
        <taxon>Pseudomonadota</taxon>
        <taxon>Betaproteobacteria</taxon>
        <taxon>Neisseriales</taxon>
        <taxon>Aquaspirillaceae</taxon>
        <taxon>Rivihabitans</taxon>
    </lineage>
</organism>
<dbReference type="CDD" id="cd06445">
    <property type="entry name" value="ATase"/>
    <property type="match status" value="1"/>
</dbReference>
<proteinExistence type="predicted"/>
<evidence type="ECO:0000256" key="7">
    <source>
        <dbReference type="ARBA" id="ARBA00023204"/>
    </source>
</evidence>
<accession>A0A318KIK8</accession>
<dbReference type="AlphaFoldDB" id="A0A318KIK8"/>
<keyword evidence="11" id="KW-1185">Reference proteome</keyword>
<feature type="domain" description="HTH araC/xylS-type" evidence="9">
    <location>
        <begin position="21"/>
        <end position="112"/>
    </location>
</feature>
<keyword evidence="3 10" id="KW-0808">Transferase</keyword>
<keyword evidence="7" id="KW-0234">DNA repair</keyword>
<dbReference type="FunFam" id="1.10.10.10:FF:000410">
    <property type="entry name" value="ADA regulatory protein, putative"/>
    <property type="match status" value="1"/>
</dbReference>
<evidence type="ECO:0000256" key="4">
    <source>
        <dbReference type="ARBA" id="ARBA00022763"/>
    </source>
</evidence>
<evidence type="ECO:0000256" key="1">
    <source>
        <dbReference type="ARBA" id="ARBA00001286"/>
    </source>
</evidence>
<dbReference type="InterPro" id="IPR009057">
    <property type="entry name" value="Homeodomain-like_sf"/>
</dbReference>
<dbReference type="SUPFAM" id="SSF46689">
    <property type="entry name" value="Homeodomain-like"/>
    <property type="match status" value="1"/>
</dbReference>
<dbReference type="RefSeq" id="WP_110391349.1">
    <property type="nucleotide sequence ID" value="NZ_QJKI01000016.1"/>
</dbReference>
<keyword evidence="4" id="KW-0227">DNA damage</keyword>
<reference evidence="10 11" key="1">
    <citation type="submission" date="2018-05" db="EMBL/GenBank/DDBJ databases">
        <title>Genomic Encyclopedia of Type Strains, Phase IV (KMG-IV): sequencing the most valuable type-strain genomes for metagenomic binning, comparative biology and taxonomic classification.</title>
        <authorList>
            <person name="Goeker M."/>
        </authorList>
    </citation>
    <scope>NUCLEOTIDE SEQUENCE [LARGE SCALE GENOMIC DNA]</scope>
    <source>
        <strain evidence="10 11">DSM 29661</strain>
    </source>
</reference>
<dbReference type="InterPro" id="IPR018060">
    <property type="entry name" value="HTH_AraC"/>
</dbReference>
<dbReference type="Pfam" id="PF01035">
    <property type="entry name" value="DNA_binding_1"/>
    <property type="match status" value="1"/>
</dbReference>
<keyword evidence="2 10" id="KW-0489">Methyltransferase</keyword>
<evidence type="ECO:0000259" key="9">
    <source>
        <dbReference type="PROSITE" id="PS01124"/>
    </source>
</evidence>
<evidence type="ECO:0000313" key="10">
    <source>
        <dbReference type="EMBL" id="PXX77681.1"/>
    </source>
</evidence>
<dbReference type="PANTHER" id="PTHR10815">
    <property type="entry name" value="METHYLATED-DNA--PROTEIN-CYSTEINE METHYLTRANSFERASE"/>
    <property type="match status" value="1"/>
</dbReference>
<keyword evidence="6" id="KW-0804">Transcription</keyword>
<dbReference type="GO" id="GO:0003908">
    <property type="term" value="F:methylated-DNA-[protein]-cysteine S-methyltransferase activity"/>
    <property type="evidence" value="ECO:0007669"/>
    <property type="project" value="UniProtKB-EC"/>
</dbReference>
<dbReference type="InterPro" id="IPR014048">
    <property type="entry name" value="MethylDNA_cys_MeTrfase_DNA-bd"/>
</dbReference>
<dbReference type="PANTHER" id="PTHR10815:SF14">
    <property type="entry name" value="BIFUNCTIONAL TRANSCRIPTIONAL ACTIVATOR_DNA REPAIR ENZYME ADA"/>
    <property type="match status" value="1"/>
</dbReference>
<dbReference type="GO" id="GO:0003700">
    <property type="term" value="F:DNA-binding transcription factor activity"/>
    <property type="evidence" value="ECO:0007669"/>
    <property type="project" value="InterPro"/>
</dbReference>
<comment type="caution">
    <text evidence="10">The sequence shown here is derived from an EMBL/GenBank/DDBJ whole genome shotgun (WGS) entry which is preliminary data.</text>
</comment>
<dbReference type="Gene3D" id="1.10.10.10">
    <property type="entry name" value="Winged helix-like DNA-binding domain superfamily/Winged helix DNA-binding domain"/>
    <property type="match status" value="1"/>
</dbReference>
<protein>
    <submittedName>
        <fullName evidence="10">DNA-O6-methylguanine--protein-cysteine S-methyltransferase /transcriptional regulator Ada</fullName>
    </submittedName>
</protein>
<dbReference type="SUPFAM" id="SSF53155">
    <property type="entry name" value="Methylated DNA-protein cysteine methyltransferase domain"/>
    <property type="match status" value="1"/>
</dbReference>
<dbReference type="PROSITE" id="PS01124">
    <property type="entry name" value="HTH_ARAC_FAMILY_2"/>
    <property type="match status" value="1"/>
</dbReference>
<evidence type="ECO:0000313" key="11">
    <source>
        <dbReference type="Proteomes" id="UP000247555"/>
    </source>
</evidence>
<dbReference type="Proteomes" id="UP000247555">
    <property type="component" value="Unassembled WGS sequence"/>
</dbReference>
<dbReference type="GO" id="GO:0006281">
    <property type="term" value="P:DNA repair"/>
    <property type="evidence" value="ECO:0007669"/>
    <property type="project" value="UniProtKB-KW"/>
</dbReference>
<evidence type="ECO:0000256" key="2">
    <source>
        <dbReference type="ARBA" id="ARBA00022603"/>
    </source>
</evidence>
<dbReference type="InterPro" id="IPR036388">
    <property type="entry name" value="WH-like_DNA-bd_sf"/>
</dbReference>
<dbReference type="GO" id="GO:0032259">
    <property type="term" value="P:methylation"/>
    <property type="evidence" value="ECO:0007669"/>
    <property type="project" value="UniProtKB-KW"/>
</dbReference>
<comment type="catalytic activity">
    <reaction evidence="1">
        <text>a 4-O-methyl-thymidine in DNA + L-cysteinyl-[protein] = a thymidine in DNA + S-methyl-L-cysteinyl-[protein]</text>
        <dbReference type="Rhea" id="RHEA:53428"/>
        <dbReference type="Rhea" id="RHEA-COMP:10131"/>
        <dbReference type="Rhea" id="RHEA-COMP:10132"/>
        <dbReference type="Rhea" id="RHEA-COMP:13555"/>
        <dbReference type="Rhea" id="RHEA-COMP:13556"/>
        <dbReference type="ChEBI" id="CHEBI:29950"/>
        <dbReference type="ChEBI" id="CHEBI:82612"/>
        <dbReference type="ChEBI" id="CHEBI:137386"/>
        <dbReference type="ChEBI" id="CHEBI:137387"/>
        <dbReference type="EC" id="2.1.1.63"/>
    </reaction>
</comment>